<accession>A0ABS5T5I3</accession>
<reference evidence="3 4" key="1">
    <citation type="submission" date="2020-04" db="EMBL/GenBank/DDBJ databases">
        <title>Genome sequencing of Rosenbergiella species.</title>
        <authorList>
            <person name="Alvarez-Perez S."/>
            <person name="Lievens B."/>
        </authorList>
    </citation>
    <scope>NUCLEOTIDE SEQUENCE [LARGE SCALE GENOMIC DNA]</scope>
    <source>
        <strain evidence="3 4">CdVSA20.1</strain>
    </source>
</reference>
<dbReference type="InterPro" id="IPR058522">
    <property type="entry name" value="DUF8209"/>
</dbReference>
<keyword evidence="4" id="KW-1185">Reference proteome</keyword>
<name>A0ABS5T5I3_9GAMM</name>
<evidence type="ECO:0000313" key="3">
    <source>
        <dbReference type="EMBL" id="MBT0727604.1"/>
    </source>
</evidence>
<dbReference type="InterPro" id="IPR004360">
    <property type="entry name" value="Glyas_Fos-R_dOase_dom"/>
</dbReference>
<dbReference type="Pfam" id="PF00903">
    <property type="entry name" value="Glyoxalase"/>
    <property type="match status" value="1"/>
</dbReference>
<dbReference type="Gene3D" id="3.10.180.10">
    <property type="entry name" value="2,3-Dihydroxybiphenyl 1,2-Dioxygenase, domain 1"/>
    <property type="match status" value="1"/>
</dbReference>
<proteinExistence type="predicted"/>
<dbReference type="SUPFAM" id="SSF54593">
    <property type="entry name" value="Glyoxalase/Bleomycin resistance protein/Dihydroxybiphenyl dioxygenase"/>
    <property type="match status" value="1"/>
</dbReference>
<evidence type="ECO:0000259" key="2">
    <source>
        <dbReference type="PROSITE" id="PS51819"/>
    </source>
</evidence>
<evidence type="ECO:0000256" key="1">
    <source>
        <dbReference type="ARBA" id="ARBA00022723"/>
    </source>
</evidence>
<dbReference type="Pfam" id="PF26636">
    <property type="entry name" value="DUF8209"/>
    <property type="match status" value="1"/>
</dbReference>
<feature type="domain" description="VOC" evidence="2">
    <location>
        <begin position="4"/>
        <end position="99"/>
    </location>
</feature>
<comment type="caution">
    <text evidence="3">The sequence shown here is derived from an EMBL/GenBank/DDBJ whole genome shotgun (WGS) entry which is preliminary data.</text>
</comment>
<dbReference type="InterPro" id="IPR029068">
    <property type="entry name" value="Glyas_Bleomycin-R_OHBP_Dase"/>
</dbReference>
<dbReference type="Proteomes" id="UP000786875">
    <property type="component" value="Unassembled WGS sequence"/>
</dbReference>
<dbReference type="EMBL" id="JABBFO010000008">
    <property type="protein sequence ID" value="MBT0727604.1"/>
    <property type="molecule type" value="Genomic_DNA"/>
</dbReference>
<dbReference type="InterPro" id="IPR037523">
    <property type="entry name" value="VOC_core"/>
</dbReference>
<dbReference type="InterPro" id="IPR018146">
    <property type="entry name" value="Glyoxalase_1_CS"/>
</dbReference>
<protein>
    <recommendedName>
        <fullName evidence="2">VOC domain-containing protein</fullName>
    </recommendedName>
</protein>
<dbReference type="PROSITE" id="PS00934">
    <property type="entry name" value="GLYOXALASE_I_1"/>
    <property type="match status" value="1"/>
</dbReference>
<sequence length="99" mass="11233">MLTDLNHITLAVGDLSKSIDFYVNTLGFTRKARWSQGAYCSGQPILKTRRKFRTATKGTSIASVYARRYLDIELRFRLPTFTNASIRYLGNPPEKPVCS</sequence>
<evidence type="ECO:0000313" key="4">
    <source>
        <dbReference type="Proteomes" id="UP000786875"/>
    </source>
</evidence>
<keyword evidence="1" id="KW-0479">Metal-binding</keyword>
<dbReference type="PROSITE" id="PS51819">
    <property type="entry name" value="VOC"/>
    <property type="match status" value="1"/>
</dbReference>
<organism evidence="3 4">
    <name type="scientific">Rosenbergiella australiborealis</name>
    <dbReference type="NCBI Taxonomy" id="1544696"/>
    <lineage>
        <taxon>Bacteria</taxon>
        <taxon>Pseudomonadati</taxon>
        <taxon>Pseudomonadota</taxon>
        <taxon>Gammaproteobacteria</taxon>
        <taxon>Enterobacterales</taxon>
        <taxon>Erwiniaceae</taxon>
        <taxon>Rosenbergiella</taxon>
    </lineage>
</organism>
<gene>
    <name evidence="3" type="ORF">HGT73_09435</name>
</gene>